<evidence type="ECO:0000256" key="4">
    <source>
        <dbReference type="PROSITE-ProRule" id="PRU00175"/>
    </source>
</evidence>
<dbReference type="InterPro" id="IPR036871">
    <property type="entry name" value="PX_dom_sf"/>
</dbReference>
<keyword evidence="7" id="KW-1185">Reference proteome</keyword>
<evidence type="ECO:0000256" key="2">
    <source>
        <dbReference type="ARBA" id="ARBA00022771"/>
    </source>
</evidence>
<dbReference type="SUPFAM" id="SSF64268">
    <property type="entry name" value="PX domain"/>
    <property type="match status" value="1"/>
</dbReference>
<dbReference type="PANTHER" id="PTHR45798:SF97">
    <property type="entry name" value="ALCOHOL-SENSITIVE RING FINGER PROTEIN 1"/>
    <property type="match status" value="1"/>
</dbReference>
<feature type="domain" description="RING-type" evidence="5">
    <location>
        <begin position="280"/>
        <end position="326"/>
    </location>
</feature>
<evidence type="ECO:0000313" key="6">
    <source>
        <dbReference type="EMBL" id="OQR91556.1"/>
    </source>
</evidence>
<keyword evidence="1" id="KW-0479">Metal-binding</keyword>
<dbReference type="GO" id="GO:0035091">
    <property type="term" value="F:phosphatidylinositol binding"/>
    <property type="evidence" value="ECO:0007669"/>
    <property type="project" value="InterPro"/>
</dbReference>
<gene>
    <name evidence="6" type="ORF">ACHHYP_04584</name>
</gene>
<keyword evidence="3" id="KW-0862">Zinc</keyword>
<dbReference type="Gene3D" id="3.30.40.10">
    <property type="entry name" value="Zinc/RING finger domain, C3HC4 (zinc finger)"/>
    <property type="match status" value="1"/>
</dbReference>
<protein>
    <recommendedName>
        <fullName evidence="5">RING-type domain-containing protein</fullName>
    </recommendedName>
</protein>
<dbReference type="GO" id="GO:0008270">
    <property type="term" value="F:zinc ion binding"/>
    <property type="evidence" value="ECO:0007669"/>
    <property type="project" value="UniProtKB-KW"/>
</dbReference>
<proteinExistence type="predicted"/>
<comment type="caution">
    <text evidence="6">The sequence shown here is derived from an EMBL/GenBank/DDBJ whole genome shotgun (WGS) entry which is preliminary data.</text>
</comment>
<dbReference type="Gene3D" id="3.30.1520.10">
    <property type="entry name" value="Phox-like domain"/>
    <property type="match status" value="1"/>
</dbReference>
<dbReference type="PROSITE" id="PS50089">
    <property type="entry name" value="ZF_RING_2"/>
    <property type="match status" value="1"/>
</dbReference>
<accession>A0A1V9Z0P1</accession>
<evidence type="ECO:0000256" key="3">
    <source>
        <dbReference type="ARBA" id="ARBA00022833"/>
    </source>
</evidence>
<dbReference type="EMBL" id="JNBR01000516">
    <property type="protein sequence ID" value="OQR91556.1"/>
    <property type="molecule type" value="Genomic_DNA"/>
</dbReference>
<dbReference type="InterPro" id="IPR001841">
    <property type="entry name" value="Znf_RING"/>
</dbReference>
<dbReference type="SUPFAM" id="SSF57850">
    <property type="entry name" value="RING/U-box"/>
    <property type="match status" value="1"/>
</dbReference>
<name>A0A1V9Z0P1_ACHHY</name>
<organism evidence="6 7">
    <name type="scientific">Achlya hypogyna</name>
    <name type="common">Oomycete</name>
    <name type="synonym">Protoachlya hypogyna</name>
    <dbReference type="NCBI Taxonomy" id="1202772"/>
    <lineage>
        <taxon>Eukaryota</taxon>
        <taxon>Sar</taxon>
        <taxon>Stramenopiles</taxon>
        <taxon>Oomycota</taxon>
        <taxon>Saprolegniomycetes</taxon>
        <taxon>Saprolegniales</taxon>
        <taxon>Achlyaceae</taxon>
        <taxon>Achlya</taxon>
    </lineage>
</organism>
<dbReference type="STRING" id="1202772.A0A1V9Z0P1"/>
<evidence type="ECO:0000313" key="7">
    <source>
        <dbReference type="Proteomes" id="UP000243579"/>
    </source>
</evidence>
<keyword evidence="2 4" id="KW-0863">Zinc-finger</keyword>
<reference evidence="6 7" key="1">
    <citation type="journal article" date="2014" name="Genome Biol. Evol.">
        <title>The secreted proteins of Achlya hypogyna and Thraustotheca clavata identify the ancestral oomycete secretome and reveal gene acquisitions by horizontal gene transfer.</title>
        <authorList>
            <person name="Misner I."/>
            <person name="Blouin N."/>
            <person name="Leonard G."/>
            <person name="Richards T.A."/>
            <person name="Lane C.E."/>
        </authorList>
    </citation>
    <scope>NUCLEOTIDE SEQUENCE [LARGE SCALE GENOMIC DNA]</scope>
    <source>
        <strain evidence="6 7">ATCC 48635</strain>
    </source>
</reference>
<evidence type="ECO:0000256" key="1">
    <source>
        <dbReference type="ARBA" id="ARBA00022723"/>
    </source>
</evidence>
<dbReference type="Proteomes" id="UP000243579">
    <property type="component" value="Unassembled WGS sequence"/>
</dbReference>
<dbReference type="Pfam" id="PF13639">
    <property type="entry name" value="zf-RING_2"/>
    <property type="match status" value="1"/>
</dbReference>
<dbReference type="AlphaFoldDB" id="A0A1V9Z0P1"/>
<dbReference type="SMART" id="SM00184">
    <property type="entry name" value="RING"/>
    <property type="match status" value="1"/>
</dbReference>
<dbReference type="OrthoDB" id="4348522at2759"/>
<dbReference type="PANTHER" id="PTHR45798">
    <property type="entry name" value="RING-H2 FINGER PROTEIN ATL61-RELATED-RELATED"/>
    <property type="match status" value="1"/>
</dbReference>
<evidence type="ECO:0000259" key="5">
    <source>
        <dbReference type="PROSITE" id="PS50089"/>
    </source>
</evidence>
<dbReference type="InterPro" id="IPR013083">
    <property type="entry name" value="Znf_RING/FYVE/PHD"/>
</dbReference>
<dbReference type="InterPro" id="IPR052788">
    <property type="entry name" value="RING-type_E3_ligase_ATL"/>
</dbReference>
<sequence length="339" mass="38519">MLLASVYGRPSGPRPRERHASYVPRDARRWTIAKRCSSILAFRDSPQKLFMEHSNDDLLGQTLALLLQMPFPPKRLDPGASWVITERCDAFAALFQCIQNTKAHLYRLHDNAAHNLPSAWNTFDALIQDYIDAAGYAGKYVQYDMLLTCPVTHRRWTIAKRYSSILTFRGSLQKLLIDHGSEDLLGQTLSLLLQMPFPPKRLDPEASWVIAERCDAFAAFFQCILSTKAHLYRLHDNATHELPPAWKAFVALIQDYIDVPADMLRMTLERIATMPDEFECCICLTSFSHDELSEPGVVIRTQCAHVFHQGCITEWMAAASTCPICRHRVTAMVGLYFVS</sequence>